<dbReference type="SMART" id="SM00382">
    <property type="entry name" value="AAA"/>
    <property type="match status" value="1"/>
</dbReference>
<gene>
    <name evidence="2" type="ORF">A2264_01320</name>
</gene>
<proteinExistence type="predicted"/>
<protein>
    <recommendedName>
        <fullName evidence="1">AAA+ ATPase domain-containing protein</fullName>
    </recommendedName>
</protein>
<evidence type="ECO:0000259" key="1">
    <source>
        <dbReference type="SMART" id="SM00382"/>
    </source>
</evidence>
<dbReference type="AlphaFoldDB" id="A0A1F4W1X1"/>
<accession>A0A1F4W1X1</accession>
<evidence type="ECO:0000313" key="2">
    <source>
        <dbReference type="EMBL" id="OGC63355.1"/>
    </source>
</evidence>
<dbReference type="InterPro" id="IPR003593">
    <property type="entry name" value="AAA+_ATPase"/>
</dbReference>
<dbReference type="CDD" id="cd00009">
    <property type="entry name" value="AAA"/>
    <property type="match status" value="1"/>
</dbReference>
<dbReference type="PANTHER" id="PTHR42759">
    <property type="entry name" value="MOXR FAMILY PROTEIN"/>
    <property type="match status" value="1"/>
</dbReference>
<dbReference type="InterPro" id="IPR027417">
    <property type="entry name" value="P-loop_NTPase"/>
</dbReference>
<organism evidence="2 3">
    <name type="scientific">candidate division WWE3 bacterium RIFOXYA2_FULL_46_9</name>
    <dbReference type="NCBI Taxonomy" id="1802636"/>
    <lineage>
        <taxon>Bacteria</taxon>
        <taxon>Katanobacteria</taxon>
    </lineage>
</organism>
<evidence type="ECO:0000313" key="3">
    <source>
        <dbReference type="Proteomes" id="UP000176614"/>
    </source>
</evidence>
<sequence length="614" mass="68805">MPQNPAPEAQGQEKLPEDLKEVLGEGAAVHDEATSMIHANMGGAIKMAETTLGEDAKPELEAMKELADRASEARSAFETRAERLSSPYVVSPELQKTLRIATVLKKPLLLEGEPGTGKTSLAYALAGEEDLPLIHCRGKSTLTAQSVMYEIDYVARLNDATLTQAIPENMRAEAGKWESYLKAGNDPNSTEFQGFMRGLDNAARLLNLGRVSDVRNYISYGELGEAIIRGSRGEKVILLFDEVDKAKREFPNDLLDELEHMTMRIRETGEEVSSPRENIVVVITSNHERDLPEPFLRRCVYSYLEFPKPDQLTEIVKAHIPDVEEKLLRSAVTRFYEIRETQGLQKPPSTSEMLDWVKVLMEFGIEEVGGATPLPEAVLKIKEDMDLVRKREKETRTGVYEADDYDEFSVLEAYEMETAAIEALRGSRVVNFKGEEYYRDRPSSELLMALANGGVAFKYSERDREPFEILVDGVKMVAPMTFVFPHRLSAEELALSTDEILQRQQDKPEGERMGRRQIIQEKKASRLLAALEEGKLVAGEFVVTEQPVAFTGVETSNQYFVKGKDASGRTIFRTSDGKYIYEKSTSEVSSEPSDEDLLGSATLKKLSFDDEDEK</sequence>
<dbReference type="GO" id="GO:0005524">
    <property type="term" value="F:ATP binding"/>
    <property type="evidence" value="ECO:0007669"/>
    <property type="project" value="InterPro"/>
</dbReference>
<dbReference type="Pfam" id="PF07728">
    <property type="entry name" value="AAA_5"/>
    <property type="match status" value="1"/>
</dbReference>
<dbReference type="PANTHER" id="PTHR42759:SF6">
    <property type="entry name" value="REGULATORY PROTEIN-RELATED"/>
    <property type="match status" value="1"/>
</dbReference>
<dbReference type="Proteomes" id="UP000176614">
    <property type="component" value="Unassembled WGS sequence"/>
</dbReference>
<dbReference type="SUPFAM" id="SSF52540">
    <property type="entry name" value="P-loop containing nucleoside triphosphate hydrolases"/>
    <property type="match status" value="1"/>
</dbReference>
<dbReference type="InterPro" id="IPR011704">
    <property type="entry name" value="ATPase_dyneun-rel_AAA"/>
</dbReference>
<dbReference type="EMBL" id="MEVT01000006">
    <property type="protein sequence ID" value="OGC63355.1"/>
    <property type="molecule type" value="Genomic_DNA"/>
</dbReference>
<dbReference type="GO" id="GO:0016887">
    <property type="term" value="F:ATP hydrolysis activity"/>
    <property type="evidence" value="ECO:0007669"/>
    <property type="project" value="InterPro"/>
</dbReference>
<dbReference type="InterPro" id="IPR050764">
    <property type="entry name" value="CbbQ/NirQ/NorQ/GpvN"/>
</dbReference>
<comment type="caution">
    <text evidence="2">The sequence shown here is derived from an EMBL/GenBank/DDBJ whole genome shotgun (WGS) entry which is preliminary data.</text>
</comment>
<name>A0A1F4W1X1_UNCKA</name>
<dbReference type="Gene3D" id="3.40.50.300">
    <property type="entry name" value="P-loop containing nucleotide triphosphate hydrolases"/>
    <property type="match status" value="2"/>
</dbReference>
<feature type="domain" description="AAA+ ATPase" evidence="1">
    <location>
        <begin position="104"/>
        <end position="310"/>
    </location>
</feature>
<reference evidence="2 3" key="1">
    <citation type="journal article" date="2016" name="Nat. Commun.">
        <title>Thousands of microbial genomes shed light on interconnected biogeochemical processes in an aquifer system.</title>
        <authorList>
            <person name="Anantharaman K."/>
            <person name="Brown C.T."/>
            <person name="Hug L.A."/>
            <person name="Sharon I."/>
            <person name="Castelle C.J."/>
            <person name="Probst A.J."/>
            <person name="Thomas B.C."/>
            <person name="Singh A."/>
            <person name="Wilkins M.J."/>
            <person name="Karaoz U."/>
            <person name="Brodie E.L."/>
            <person name="Williams K.H."/>
            <person name="Hubbard S.S."/>
            <person name="Banfield J.F."/>
        </authorList>
    </citation>
    <scope>NUCLEOTIDE SEQUENCE [LARGE SCALE GENOMIC DNA]</scope>
</reference>